<keyword evidence="2" id="KW-0472">Membrane</keyword>
<evidence type="ECO:0000313" key="5">
    <source>
        <dbReference type="Proteomes" id="UP001576726"/>
    </source>
</evidence>
<protein>
    <submittedName>
        <fullName evidence="4">Nuclease-related domain-containing protein</fullName>
    </submittedName>
</protein>
<keyword evidence="5" id="KW-1185">Reference proteome</keyword>
<feature type="region of interest" description="Disordered" evidence="1">
    <location>
        <begin position="82"/>
        <end position="103"/>
    </location>
</feature>
<comment type="caution">
    <text evidence="4">The sequence shown here is derived from an EMBL/GenBank/DDBJ whole genome shotgun (WGS) entry which is preliminary data.</text>
</comment>
<evidence type="ECO:0000259" key="3">
    <source>
        <dbReference type="PROSITE" id="PS50965"/>
    </source>
</evidence>
<feature type="transmembrane region" description="Helical" evidence="2">
    <location>
        <begin position="132"/>
        <end position="152"/>
    </location>
</feature>
<gene>
    <name evidence="4" type="ORF">ACE02L_10355</name>
</gene>
<keyword evidence="2" id="KW-1133">Transmembrane helix</keyword>
<dbReference type="Pfam" id="PF08378">
    <property type="entry name" value="NERD"/>
    <property type="match status" value="1"/>
</dbReference>
<evidence type="ECO:0000256" key="2">
    <source>
        <dbReference type="SAM" id="Phobius"/>
    </source>
</evidence>
<evidence type="ECO:0000256" key="1">
    <source>
        <dbReference type="SAM" id="MobiDB-lite"/>
    </source>
</evidence>
<dbReference type="PROSITE" id="PS50965">
    <property type="entry name" value="NERD"/>
    <property type="match status" value="1"/>
</dbReference>
<dbReference type="PROSITE" id="PS51257">
    <property type="entry name" value="PROKAR_LIPOPROTEIN"/>
    <property type="match status" value="1"/>
</dbReference>
<dbReference type="RefSeq" id="WP_374919161.1">
    <property type="nucleotide sequence ID" value="NZ_JBHFGJ010000004.1"/>
</dbReference>
<accession>A0ABV4VVY7</accession>
<dbReference type="EMBL" id="JBHFGJ010000004">
    <property type="protein sequence ID" value="MFB2653136.1"/>
    <property type="molecule type" value="Genomic_DNA"/>
</dbReference>
<reference evidence="4 5" key="1">
    <citation type="submission" date="2024-09" db="EMBL/GenBank/DDBJ databases">
        <authorList>
            <person name="Zhang Y."/>
        </authorList>
    </citation>
    <scope>NUCLEOTIDE SEQUENCE [LARGE SCALE GENOMIC DNA]</scope>
    <source>
        <strain evidence="4 5">SH314</strain>
    </source>
</reference>
<proteinExistence type="predicted"/>
<dbReference type="InterPro" id="IPR011528">
    <property type="entry name" value="NERD"/>
</dbReference>
<sequence length="359" mass="40490">MKGRVKDKWAYPVFFRPLILWMSALSIGLSCSTAWALVKQDSEAICILIQSEMQDWHPTTPRYQELKARFDEHCQQPVANGVKSTLRPPATPTTVRHDAPKQKPNTIPAVVTAKPTSAPSTMSPISSMFESLSIILVIPILLLLFAIATLLFRPSLRQYRAERLGQQGEKRVAKLLKQGLKDEDYRLYRNLILPMDEINEGTPVLTEVDLVLLTHFGVFVLEVKNYSGWIFGGEKQTQWTQKIYTKQTRFKNPLHQNYKHCLAVAHCLGLVEGLHSVVVFSDEASFKTPLPKNVVNESGLLSLIAQYKGQITETSHSTNLAFTLAAERLDIALQQSDSDAKSLHLMQFKHRRIEPTISS</sequence>
<feature type="domain" description="NERD" evidence="3">
    <location>
        <begin position="164"/>
        <end position="287"/>
    </location>
</feature>
<name>A0ABV4VVY7_9GAMM</name>
<evidence type="ECO:0000313" key="4">
    <source>
        <dbReference type="EMBL" id="MFB2653136.1"/>
    </source>
</evidence>
<organism evidence="4 5">
    <name type="scientific">Shewanella seohaensis</name>
    <dbReference type="NCBI Taxonomy" id="755175"/>
    <lineage>
        <taxon>Bacteria</taxon>
        <taxon>Pseudomonadati</taxon>
        <taxon>Pseudomonadota</taxon>
        <taxon>Gammaproteobacteria</taxon>
        <taxon>Alteromonadales</taxon>
        <taxon>Shewanellaceae</taxon>
        <taxon>Shewanella</taxon>
    </lineage>
</organism>
<keyword evidence="2" id="KW-0812">Transmembrane</keyword>
<dbReference type="Proteomes" id="UP001576726">
    <property type="component" value="Unassembled WGS sequence"/>
</dbReference>